<dbReference type="Proteomes" id="UP000250218">
    <property type="component" value="Chromosome"/>
</dbReference>
<accession>A0A2Z4ND71</accession>
<name>A0A2Z4ND71_9BACT</name>
<gene>
    <name evidence="2" type="ORF">DP065_02030</name>
</gene>
<keyword evidence="3" id="KW-1185">Reference proteome</keyword>
<dbReference type="RefSeq" id="WP_033178652.1">
    <property type="nucleotide sequence ID" value="NZ_CP030140.1"/>
</dbReference>
<feature type="chain" id="PRO_5016388559" description="Variable surface lipoprotein" evidence="1">
    <location>
        <begin position="23"/>
        <end position="239"/>
    </location>
</feature>
<evidence type="ECO:0000256" key="1">
    <source>
        <dbReference type="SAM" id="SignalP"/>
    </source>
</evidence>
<evidence type="ECO:0000313" key="2">
    <source>
        <dbReference type="EMBL" id="AWX69523.1"/>
    </source>
</evidence>
<proteinExistence type="predicted"/>
<reference evidence="3" key="1">
    <citation type="submission" date="2018-06" db="EMBL/GenBank/DDBJ databases">
        <title>Complete genome sequences of Mycoplasma anatis, M. anseris and M. cloacale type strains.</title>
        <authorList>
            <person name="Grozner D."/>
            <person name="Forro B."/>
            <person name="Sulyok K.M."/>
            <person name="Marton S."/>
            <person name="Kreizinger Z."/>
            <person name="Banyai K."/>
            <person name="Gyuranecz M."/>
        </authorList>
    </citation>
    <scope>NUCLEOTIDE SEQUENCE [LARGE SCALE GENOMIC DNA]</scope>
    <source>
        <strain evidence="3">ATCC 49234</strain>
    </source>
</reference>
<dbReference type="EMBL" id="CP030140">
    <property type="protein sequence ID" value="AWX69523.1"/>
    <property type="molecule type" value="Genomic_DNA"/>
</dbReference>
<evidence type="ECO:0000313" key="3">
    <source>
        <dbReference type="Proteomes" id="UP000250218"/>
    </source>
</evidence>
<dbReference type="KEGG" id="mane:DP065_02030"/>
<protein>
    <recommendedName>
        <fullName evidence="4">Variable surface lipoprotein</fullName>
    </recommendedName>
</protein>
<organism evidence="2 3">
    <name type="scientific">[Mycoplasma] anseris</name>
    <dbReference type="NCBI Taxonomy" id="92400"/>
    <lineage>
        <taxon>Bacteria</taxon>
        <taxon>Bacillati</taxon>
        <taxon>Mycoplasmatota</taxon>
        <taxon>Mycoplasmoidales</taxon>
        <taxon>Metamycoplasmataceae</taxon>
        <taxon>Metamycoplasma</taxon>
    </lineage>
</organism>
<sequence length="239" mass="27279">MKKIKLLWGIISPSTLLIPLIAANCHGNNEEKNVEFTTKLGLKIANAALNQQKISSATASEEFKTAKDWNSIKTLLNKYQIKYDDKDTPEGVSYSVSSSTHEHLESGVLHLFITRIYNGNEETERFEISGFKTTSVDSKIKIGKYEINSKLKKSNINFTSMLDQLIAAKSESKQSFMNKLKEYVEIKIDDNATDKRELDIDLTHVEIFDYANEIHFEKVYLQNEDGSNKELQSKLKFIK</sequence>
<dbReference type="AlphaFoldDB" id="A0A2Z4ND71"/>
<keyword evidence="1" id="KW-0732">Signal</keyword>
<evidence type="ECO:0008006" key="4">
    <source>
        <dbReference type="Google" id="ProtNLM"/>
    </source>
</evidence>
<feature type="signal peptide" evidence="1">
    <location>
        <begin position="1"/>
        <end position="22"/>
    </location>
</feature>